<evidence type="ECO:0000313" key="7">
    <source>
        <dbReference type="Proteomes" id="UP000586827"/>
    </source>
</evidence>
<keyword evidence="2" id="KW-1003">Cell membrane</keyword>
<evidence type="ECO:0000313" key="6">
    <source>
        <dbReference type="EMBL" id="NNH71408.1"/>
    </source>
</evidence>
<name>A0A849C177_9NOCA</name>
<keyword evidence="3" id="KW-0812">Transmembrane</keyword>
<reference evidence="6 7" key="1">
    <citation type="submission" date="2020-05" db="EMBL/GenBank/DDBJ databases">
        <title>MicrobeNet Type strains.</title>
        <authorList>
            <person name="Nicholson A.C."/>
        </authorList>
    </citation>
    <scope>NUCLEOTIDE SEQUENCE [LARGE SCALE GENOMIC DNA]</scope>
    <source>
        <strain evidence="6 7">JCM 3224</strain>
    </source>
</reference>
<organism evidence="6 7">
    <name type="scientific">Nocardia uniformis</name>
    <dbReference type="NCBI Taxonomy" id="53432"/>
    <lineage>
        <taxon>Bacteria</taxon>
        <taxon>Bacillati</taxon>
        <taxon>Actinomycetota</taxon>
        <taxon>Actinomycetes</taxon>
        <taxon>Mycobacteriales</taxon>
        <taxon>Nocardiaceae</taxon>
        <taxon>Nocardia</taxon>
    </lineage>
</organism>
<proteinExistence type="predicted"/>
<dbReference type="PANTHER" id="PTHR30213:SF0">
    <property type="entry name" value="UPF0761 MEMBRANE PROTEIN YIHY"/>
    <property type="match status" value="1"/>
</dbReference>
<dbReference type="PANTHER" id="PTHR30213">
    <property type="entry name" value="INNER MEMBRANE PROTEIN YHJD"/>
    <property type="match status" value="1"/>
</dbReference>
<comment type="subcellular location">
    <subcellularLocation>
        <location evidence="1">Cell membrane</location>
        <topology evidence="1">Multi-pass membrane protein</topology>
    </subcellularLocation>
</comment>
<protein>
    <submittedName>
        <fullName evidence="6">YihY/virulence factor BrkB family protein</fullName>
    </submittedName>
</protein>
<gene>
    <name evidence="6" type="ORF">HLB23_16305</name>
</gene>
<keyword evidence="7" id="KW-1185">Reference proteome</keyword>
<evidence type="ECO:0000256" key="5">
    <source>
        <dbReference type="ARBA" id="ARBA00023136"/>
    </source>
</evidence>
<accession>A0A849C177</accession>
<dbReference type="GO" id="GO:0005886">
    <property type="term" value="C:plasma membrane"/>
    <property type="evidence" value="ECO:0007669"/>
    <property type="project" value="UniProtKB-SubCell"/>
</dbReference>
<dbReference type="EMBL" id="JABELX010000005">
    <property type="protein sequence ID" value="NNH71408.1"/>
    <property type="molecule type" value="Genomic_DNA"/>
</dbReference>
<dbReference type="AlphaFoldDB" id="A0A849C177"/>
<dbReference type="Proteomes" id="UP000586827">
    <property type="component" value="Unassembled WGS sequence"/>
</dbReference>
<evidence type="ECO:0000256" key="3">
    <source>
        <dbReference type="ARBA" id="ARBA00022692"/>
    </source>
</evidence>
<keyword evidence="5" id="KW-0472">Membrane</keyword>
<dbReference type="Pfam" id="PF03631">
    <property type="entry name" value="Virul_fac_BrkB"/>
    <property type="match status" value="1"/>
</dbReference>
<evidence type="ECO:0000256" key="1">
    <source>
        <dbReference type="ARBA" id="ARBA00004651"/>
    </source>
</evidence>
<evidence type="ECO:0000256" key="2">
    <source>
        <dbReference type="ARBA" id="ARBA00022475"/>
    </source>
</evidence>
<keyword evidence="4" id="KW-1133">Transmembrane helix</keyword>
<dbReference type="InterPro" id="IPR017039">
    <property type="entry name" value="Virul_fac_BrkB"/>
</dbReference>
<evidence type="ECO:0000256" key="4">
    <source>
        <dbReference type="ARBA" id="ARBA00022989"/>
    </source>
</evidence>
<sequence>MRGCGTPTCGCLCPGAPGRIPISAKLLLCTGDRARYVANFASYGEVYGSLAGVVIFLEWLWLSNIAVLLGAEVNAELDHGRAMAAGLPEDVEPRDTRKLDDIDKDAVERARSIRRDS</sequence>
<comment type="caution">
    <text evidence="6">The sequence shown here is derived from an EMBL/GenBank/DDBJ whole genome shotgun (WGS) entry which is preliminary data.</text>
</comment>